<accession>G8QZK1</accession>
<protein>
    <recommendedName>
        <fullName evidence="3">DUF4270 domain-containing protein</fullName>
    </recommendedName>
</protein>
<evidence type="ECO:0000313" key="1">
    <source>
        <dbReference type="EMBL" id="AEV33654.1"/>
    </source>
</evidence>
<evidence type="ECO:0008006" key="3">
    <source>
        <dbReference type="Google" id="ProtNLM"/>
    </source>
</evidence>
<dbReference type="EMBL" id="CP003156">
    <property type="protein sequence ID" value="AEV33654.1"/>
    <property type="molecule type" value="Genomic_DNA"/>
</dbReference>
<keyword evidence="2" id="KW-1185">Reference proteome</keyword>
<dbReference type="RefSeq" id="WP_014203003.1">
    <property type="nucleotide sequence ID" value="NC_016599.1"/>
</dbReference>
<dbReference type="Proteomes" id="UP000005631">
    <property type="component" value="Chromosome"/>
</dbReference>
<reference evidence="1 2" key="1">
    <citation type="journal article" date="2012" name="Stand. Genomic Sci.">
        <title>Genome sequence of the orange-pigmented seawater bacterium Owenweeksia hongkongensis type strain (UST20020801(T)).</title>
        <authorList>
            <person name="Riedel T."/>
            <person name="Held B."/>
            <person name="Nolan M."/>
            <person name="Lucas S."/>
            <person name="Lapidus A."/>
            <person name="Tice H."/>
            <person name="Del Rio T.G."/>
            <person name="Cheng J.F."/>
            <person name="Han C."/>
            <person name="Tapia R."/>
            <person name="Goodwin L.A."/>
            <person name="Pitluck S."/>
            <person name="Liolios K."/>
            <person name="Mavromatis K."/>
            <person name="Pagani I."/>
            <person name="Ivanova N."/>
            <person name="Mikhailova N."/>
            <person name="Pati A."/>
            <person name="Chen A."/>
            <person name="Palaniappan K."/>
            <person name="Rohde M."/>
            <person name="Tindall B.J."/>
            <person name="Detter J.C."/>
            <person name="Goker M."/>
            <person name="Woyke T."/>
            <person name="Bristow J."/>
            <person name="Eisen J.A."/>
            <person name="Markowitz V."/>
            <person name="Hugenholtz P."/>
            <person name="Klenk H.P."/>
            <person name="Kyrpides N.C."/>
        </authorList>
    </citation>
    <scope>NUCLEOTIDE SEQUENCE</scope>
    <source>
        <strain evidence="2">DSM 17368 / JCM 12287 / NRRL B-23963</strain>
    </source>
</reference>
<dbReference type="AlphaFoldDB" id="G8QZK1"/>
<name>G8QZK1_OWEHD</name>
<sequence length="463" mass="50240">MTLLNNFFRKTAILAMASLLFIGCEKPNDELGFNQVIDGVPGVADLVFDSLISYTHNQDSILVALARESQSALGGYAGNRLLGSMTDGSFGRAEASVIAQVALEENNIDFGTQPRIDSVFLYMEYNGFYGDTFKPMNYEVYQLSGGVFPNGVLLDAEGVTVDSAYYSDYIPNYATKLGELLNHKPKPSSPMVLNGDVVKAGLKIPLDTSFFKTNIIEAPSSAFENDAAFIEYFKGLYIRTVNTDGSIVYLNLNTANSGIHVYFSDRADTTNEAQRVGFNFLQSNSPLPINLSIFEQDYLGAPTAFNLSMQDTIIGENVSYAQAMGGVYTVFEIPGLDSIANKGYLINQAILEVYKAAGTGSGLTPNSRLEIRSFEGGEMQGTIKDFDAGNTLTGGGNLVSEPLRAGKYTFDITRYVFEIANGEKLTKLAITPYLKSSLANRVILAGGSNSQTPMSLKIYLTKP</sequence>
<dbReference type="OrthoDB" id="1466062at2"/>
<organism evidence="1 2">
    <name type="scientific">Owenweeksia hongkongensis (strain DSM 17368 / CIP 108786 / JCM 12287 / NRRL B-23963 / UST20020801)</name>
    <dbReference type="NCBI Taxonomy" id="926562"/>
    <lineage>
        <taxon>Bacteria</taxon>
        <taxon>Pseudomonadati</taxon>
        <taxon>Bacteroidota</taxon>
        <taxon>Flavobacteriia</taxon>
        <taxon>Flavobacteriales</taxon>
        <taxon>Owenweeksiaceae</taxon>
        <taxon>Owenweeksia</taxon>
    </lineage>
</organism>
<dbReference type="KEGG" id="oho:Oweho_2690"/>
<dbReference type="eggNOG" id="ENOG5030W62">
    <property type="taxonomic scope" value="Bacteria"/>
</dbReference>
<dbReference type="HOGENOM" id="CLU_510607_0_0_10"/>
<dbReference type="STRING" id="926562.Oweho_2690"/>
<dbReference type="Pfam" id="PF14092">
    <property type="entry name" value="DUF4270"/>
    <property type="match status" value="1"/>
</dbReference>
<gene>
    <name evidence="1" type="ordered locus">Oweho_2690</name>
</gene>
<dbReference type="InterPro" id="IPR025366">
    <property type="entry name" value="DUF4270"/>
</dbReference>
<evidence type="ECO:0000313" key="2">
    <source>
        <dbReference type="Proteomes" id="UP000005631"/>
    </source>
</evidence>
<proteinExistence type="predicted"/>